<organism evidence="13 14">
    <name type="scientific">Litoribacillus peritrichatus</name>
    <dbReference type="NCBI Taxonomy" id="718191"/>
    <lineage>
        <taxon>Bacteria</taxon>
        <taxon>Pseudomonadati</taxon>
        <taxon>Pseudomonadota</taxon>
        <taxon>Gammaproteobacteria</taxon>
        <taxon>Oceanospirillales</taxon>
        <taxon>Oceanospirillaceae</taxon>
        <taxon>Litoribacillus</taxon>
    </lineage>
</organism>
<keyword evidence="6 11" id="KW-0812">Transmembrane</keyword>
<comment type="subcellular location">
    <subcellularLocation>
        <location evidence="1">Cell inner membrane</location>
        <topology evidence="1">Single-pass membrane protein</topology>
        <orientation evidence="1">Periplasmic side</orientation>
    </subcellularLocation>
</comment>
<evidence type="ECO:0000256" key="6">
    <source>
        <dbReference type="ARBA" id="ARBA00022692"/>
    </source>
</evidence>
<dbReference type="Pfam" id="PF03544">
    <property type="entry name" value="TonB_C"/>
    <property type="match status" value="1"/>
</dbReference>
<keyword evidence="8 11" id="KW-1133">Transmembrane helix</keyword>
<feature type="region of interest" description="Disordered" evidence="10">
    <location>
        <begin position="123"/>
        <end position="152"/>
    </location>
</feature>
<dbReference type="InterPro" id="IPR051045">
    <property type="entry name" value="TonB-dependent_transducer"/>
</dbReference>
<proteinExistence type="inferred from homology"/>
<evidence type="ECO:0000256" key="9">
    <source>
        <dbReference type="ARBA" id="ARBA00023136"/>
    </source>
</evidence>
<evidence type="ECO:0000313" key="14">
    <source>
        <dbReference type="Proteomes" id="UP001501565"/>
    </source>
</evidence>
<feature type="transmembrane region" description="Helical" evidence="11">
    <location>
        <begin position="20"/>
        <end position="39"/>
    </location>
</feature>
<dbReference type="EMBL" id="BAABBN010000007">
    <property type="protein sequence ID" value="GAA3926981.1"/>
    <property type="molecule type" value="Genomic_DNA"/>
</dbReference>
<reference evidence="14" key="1">
    <citation type="journal article" date="2019" name="Int. J. Syst. Evol. Microbiol.">
        <title>The Global Catalogue of Microorganisms (GCM) 10K type strain sequencing project: providing services to taxonomists for standard genome sequencing and annotation.</title>
        <authorList>
            <consortium name="The Broad Institute Genomics Platform"/>
            <consortium name="The Broad Institute Genome Sequencing Center for Infectious Disease"/>
            <person name="Wu L."/>
            <person name="Ma J."/>
        </authorList>
    </citation>
    <scope>NUCLEOTIDE SEQUENCE [LARGE SCALE GENOMIC DNA]</scope>
    <source>
        <strain evidence="14">JCM 17551</strain>
    </source>
</reference>
<evidence type="ECO:0000256" key="4">
    <source>
        <dbReference type="ARBA" id="ARBA00022475"/>
    </source>
</evidence>
<dbReference type="PANTHER" id="PTHR33446:SF11">
    <property type="entry name" value="TONB3"/>
    <property type="match status" value="1"/>
</dbReference>
<dbReference type="NCBIfam" id="TIGR01352">
    <property type="entry name" value="tonB_Cterm"/>
    <property type="match status" value="1"/>
</dbReference>
<evidence type="ECO:0000256" key="7">
    <source>
        <dbReference type="ARBA" id="ARBA00022927"/>
    </source>
</evidence>
<evidence type="ECO:0000256" key="3">
    <source>
        <dbReference type="ARBA" id="ARBA00022448"/>
    </source>
</evidence>
<feature type="domain" description="TonB C-terminal" evidence="12">
    <location>
        <begin position="198"/>
        <end position="295"/>
    </location>
</feature>
<protein>
    <submittedName>
        <fullName evidence="13">Energy transducer TonB</fullName>
    </submittedName>
</protein>
<evidence type="ECO:0000256" key="5">
    <source>
        <dbReference type="ARBA" id="ARBA00022519"/>
    </source>
</evidence>
<dbReference type="PROSITE" id="PS52015">
    <property type="entry name" value="TONB_CTD"/>
    <property type="match status" value="1"/>
</dbReference>
<dbReference type="PANTHER" id="PTHR33446">
    <property type="entry name" value="PROTEIN TONB-RELATED"/>
    <property type="match status" value="1"/>
</dbReference>
<evidence type="ECO:0000256" key="11">
    <source>
        <dbReference type="SAM" id="Phobius"/>
    </source>
</evidence>
<evidence type="ECO:0000256" key="2">
    <source>
        <dbReference type="ARBA" id="ARBA00006555"/>
    </source>
</evidence>
<dbReference type="Gene3D" id="3.30.1150.10">
    <property type="match status" value="1"/>
</dbReference>
<evidence type="ECO:0000256" key="8">
    <source>
        <dbReference type="ARBA" id="ARBA00022989"/>
    </source>
</evidence>
<dbReference type="SUPFAM" id="SSF74653">
    <property type="entry name" value="TolA/TonB C-terminal domain"/>
    <property type="match status" value="1"/>
</dbReference>
<keyword evidence="7" id="KW-0653">Protein transport</keyword>
<accession>A0ABP7MP31</accession>
<dbReference type="InterPro" id="IPR037682">
    <property type="entry name" value="TonB_C"/>
</dbReference>
<keyword evidence="14" id="KW-1185">Reference proteome</keyword>
<comment type="caution">
    <text evidence="13">The sequence shown here is derived from an EMBL/GenBank/DDBJ whole genome shotgun (WGS) entry which is preliminary data.</text>
</comment>
<gene>
    <name evidence="13" type="ORF">GCM10022277_23960</name>
</gene>
<keyword evidence="4" id="KW-1003">Cell membrane</keyword>
<comment type="similarity">
    <text evidence="2">Belongs to the TonB family.</text>
</comment>
<evidence type="ECO:0000259" key="12">
    <source>
        <dbReference type="PROSITE" id="PS52015"/>
    </source>
</evidence>
<dbReference type="RefSeq" id="WP_344798770.1">
    <property type="nucleotide sequence ID" value="NZ_BAABBN010000007.1"/>
</dbReference>
<feature type="compositionally biased region" description="Low complexity" evidence="10">
    <location>
        <begin position="123"/>
        <end position="133"/>
    </location>
</feature>
<evidence type="ECO:0000313" key="13">
    <source>
        <dbReference type="EMBL" id="GAA3926981.1"/>
    </source>
</evidence>
<keyword evidence="3" id="KW-0813">Transport</keyword>
<evidence type="ECO:0000256" key="1">
    <source>
        <dbReference type="ARBA" id="ARBA00004383"/>
    </source>
</evidence>
<name>A0ABP7MP31_9GAMM</name>
<dbReference type="InterPro" id="IPR006260">
    <property type="entry name" value="TonB/TolA_C"/>
</dbReference>
<sequence>MDSPTPQNINPNVSSSDRLGFTVFLAVAFHLILIMGLGFEALKATNKPTTIEVTLAKFEHVKEPDNADFLAQINQQGSGQDIDKAQKLTTTEKAPIQDAKIHKASPELEMAPVAPVDQQEQQAVQAQPTPEVVTSTVAKKPINQPEQPKSTKRLLQRSLEIASLEAELDYQQQVMTRSPRIRTITTTSTKRAVDAYYVKSWLDKVERIGNLNYPEKARKKAIFGDLRLMVTLLPNGTLKTIRVLESSGHKILDDAAIRIVRLAAPFAPFPDELAKDTDELEIIRTWRFQKNNVLSQH</sequence>
<evidence type="ECO:0000256" key="10">
    <source>
        <dbReference type="SAM" id="MobiDB-lite"/>
    </source>
</evidence>
<keyword evidence="9 11" id="KW-0472">Membrane</keyword>
<keyword evidence="5" id="KW-0997">Cell inner membrane</keyword>
<dbReference type="Proteomes" id="UP001501565">
    <property type="component" value="Unassembled WGS sequence"/>
</dbReference>